<dbReference type="InterPro" id="IPR011990">
    <property type="entry name" value="TPR-like_helical_dom_sf"/>
</dbReference>
<protein>
    <recommendedName>
        <fullName evidence="3">Tetratricopeptide repeat protein</fullName>
    </recommendedName>
</protein>
<evidence type="ECO:0008006" key="3">
    <source>
        <dbReference type="Google" id="ProtNLM"/>
    </source>
</evidence>
<evidence type="ECO:0000313" key="2">
    <source>
        <dbReference type="EMBL" id="KKN86366.1"/>
    </source>
</evidence>
<dbReference type="SUPFAM" id="SSF48452">
    <property type="entry name" value="TPR-like"/>
    <property type="match status" value="1"/>
</dbReference>
<feature type="coiled-coil region" evidence="1">
    <location>
        <begin position="190"/>
        <end position="259"/>
    </location>
</feature>
<gene>
    <name evidence="2" type="ORF">LCGC14_0269200</name>
</gene>
<dbReference type="EMBL" id="LAZR01000148">
    <property type="protein sequence ID" value="KKN86366.1"/>
    <property type="molecule type" value="Genomic_DNA"/>
</dbReference>
<dbReference type="Gene3D" id="1.20.58.2200">
    <property type="match status" value="1"/>
</dbReference>
<dbReference type="Gene3D" id="1.20.5.340">
    <property type="match status" value="1"/>
</dbReference>
<dbReference type="AlphaFoldDB" id="A0A0F9WK52"/>
<organism evidence="2">
    <name type="scientific">marine sediment metagenome</name>
    <dbReference type="NCBI Taxonomy" id="412755"/>
    <lineage>
        <taxon>unclassified sequences</taxon>
        <taxon>metagenomes</taxon>
        <taxon>ecological metagenomes</taxon>
    </lineage>
</organism>
<evidence type="ECO:0000256" key="1">
    <source>
        <dbReference type="SAM" id="Coils"/>
    </source>
</evidence>
<sequence length="474" mass="52174">MLRFVGVVLTVAFFASSLLADQPASQPTSQPATAPSPEEIAEQLHLLAEAIRQAKTPPEAVAAYVEANKLLRGDVQANEAYMRKMLTFGEVTKAVIGARWLVHSDKDHGLAWGVIAYVDAGRGSLAKALAEIVQAAALLGDDPGVMHNAGVLAAWSEASGPAANIPTRLRKTISRSIDKWLENSAFAEAYQDLLDDLTDHDERIEEAQDAVDEIAEEMDRVKEDGENVQDQIDAIDEELASLQSELYNVTAELAAHEAARHVINRRIARKKQQIRSLARKNPLTPQDKQSLARLRAGLAALISRADRAGDASIEWDLRERINELRDEIRAAKRERRNVWTQLRKLQGQFGKLKTSKRKASADVRLVVAQEAKFLRGLHRHVEWQLPLVEGQRIDLEAARAAVREERSSHPVTIEKDPAKVLQLAGHYIQAGLTDRAIELLQEVVQMAPGSDAAIEAQAMLDEMTAEASVADGDD</sequence>
<name>A0A0F9WK52_9ZZZZ</name>
<accession>A0A0F9WK52</accession>
<comment type="caution">
    <text evidence="2">The sequence shown here is derived from an EMBL/GenBank/DDBJ whole genome shotgun (WGS) entry which is preliminary data.</text>
</comment>
<reference evidence="2" key="1">
    <citation type="journal article" date="2015" name="Nature">
        <title>Complex archaea that bridge the gap between prokaryotes and eukaryotes.</title>
        <authorList>
            <person name="Spang A."/>
            <person name="Saw J.H."/>
            <person name="Jorgensen S.L."/>
            <person name="Zaremba-Niedzwiedzka K."/>
            <person name="Martijn J."/>
            <person name="Lind A.E."/>
            <person name="van Eijk R."/>
            <person name="Schleper C."/>
            <person name="Guy L."/>
            <person name="Ettema T.J."/>
        </authorList>
    </citation>
    <scope>NUCLEOTIDE SEQUENCE</scope>
</reference>
<proteinExistence type="predicted"/>
<dbReference type="InterPro" id="IPR038440">
    <property type="entry name" value="FimV_C_sf"/>
</dbReference>
<keyword evidence="1" id="KW-0175">Coiled coil</keyword>